<dbReference type="SMART" id="SM00054">
    <property type="entry name" value="EFh"/>
    <property type="match status" value="4"/>
</dbReference>
<dbReference type="PANTHER" id="PTHR46311:SF5">
    <property type="entry name" value="EF-HAND DOMAIN-CONTAINING PROTEIN"/>
    <property type="match status" value="1"/>
</dbReference>
<dbReference type="SUPFAM" id="SSF47473">
    <property type="entry name" value="EF-hand"/>
    <property type="match status" value="1"/>
</dbReference>
<dbReference type="Pfam" id="PF13202">
    <property type="entry name" value="EF-hand_5"/>
    <property type="match status" value="1"/>
</dbReference>
<dbReference type="EMBL" id="CAUYUJ010016227">
    <property type="protein sequence ID" value="CAK0863119.1"/>
    <property type="molecule type" value="Genomic_DNA"/>
</dbReference>
<dbReference type="Pfam" id="PF13499">
    <property type="entry name" value="EF-hand_7"/>
    <property type="match status" value="1"/>
</dbReference>
<dbReference type="InterPro" id="IPR018247">
    <property type="entry name" value="EF_Hand_1_Ca_BS"/>
</dbReference>
<evidence type="ECO:0000313" key="6">
    <source>
        <dbReference type="Proteomes" id="UP001189429"/>
    </source>
</evidence>
<organism evidence="5 6">
    <name type="scientific">Prorocentrum cordatum</name>
    <dbReference type="NCBI Taxonomy" id="2364126"/>
    <lineage>
        <taxon>Eukaryota</taxon>
        <taxon>Sar</taxon>
        <taxon>Alveolata</taxon>
        <taxon>Dinophyceae</taxon>
        <taxon>Prorocentrales</taxon>
        <taxon>Prorocentraceae</taxon>
        <taxon>Prorocentrum</taxon>
    </lineage>
</organism>
<dbReference type="Proteomes" id="UP001189429">
    <property type="component" value="Unassembled WGS sequence"/>
</dbReference>
<feature type="region of interest" description="Disordered" evidence="3">
    <location>
        <begin position="110"/>
        <end position="222"/>
    </location>
</feature>
<dbReference type="Gene3D" id="1.10.238.10">
    <property type="entry name" value="EF-hand"/>
    <property type="match status" value="2"/>
</dbReference>
<accession>A0ABN9USV6</accession>
<feature type="compositionally biased region" description="Low complexity" evidence="3">
    <location>
        <begin position="423"/>
        <end position="433"/>
    </location>
</feature>
<protein>
    <recommendedName>
        <fullName evidence="4">EF-hand domain-containing protein</fullName>
    </recommendedName>
</protein>
<proteinExistence type="predicted"/>
<dbReference type="PROSITE" id="PS00018">
    <property type="entry name" value="EF_HAND_1"/>
    <property type="match status" value="3"/>
</dbReference>
<dbReference type="PROSITE" id="PS50222">
    <property type="entry name" value="EF_HAND_2"/>
    <property type="match status" value="3"/>
</dbReference>
<feature type="domain" description="EF-hand" evidence="4">
    <location>
        <begin position="260"/>
        <end position="295"/>
    </location>
</feature>
<keyword evidence="6" id="KW-1185">Reference proteome</keyword>
<evidence type="ECO:0000256" key="1">
    <source>
        <dbReference type="ARBA" id="ARBA00022737"/>
    </source>
</evidence>
<dbReference type="PANTHER" id="PTHR46311">
    <property type="entry name" value="CALCIUM-BINDING PROTEIN 8-RELATED"/>
    <property type="match status" value="1"/>
</dbReference>
<keyword evidence="2" id="KW-0106">Calcium</keyword>
<evidence type="ECO:0000256" key="3">
    <source>
        <dbReference type="SAM" id="MobiDB-lite"/>
    </source>
</evidence>
<gene>
    <name evidence="5" type="ORF">PCOR1329_LOCUS51347</name>
</gene>
<dbReference type="InterPro" id="IPR002048">
    <property type="entry name" value="EF_hand_dom"/>
</dbReference>
<feature type="compositionally biased region" description="Basic and acidic residues" evidence="3">
    <location>
        <begin position="336"/>
        <end position="349"/>
    </location>
</feature>
<dbReference type="InterPro" id="IPR011992">
    <property type="entry name" value="EF-hand-dom_pair"/>
</dbReference>
<keyword evidence="1" id="KW-0677">Repeat</keyword>
<sequence length="613" mass="64824">MVRPPDGDTRTSRHATRAPVPASALYYLPSNGFGDGATFEDQPSAPTRYCMCLKCGQELWADSATTSVVDCFACRAPLASPSGGGGKLPLPQATSAADLEDVFLGTLRKSRSLRRSSDPSLRKVGQKIVSQTPASKSGLGQDPPTPSQVEPPASLHSVSRGGVPEQQGPGGHRLEASGADGFGLGPRRQTRSEDVADADGTASGRPRRRAAGMPMQSPSTSSLLRIGQPLLKPSPPMPTGNHVLDGVLGKLSKPKLMGALDRVVKEAALKEFDLDGDGILSDEEMAIGLRKLGVSLLPAEFDAFVRALDVDQKGMVLVDELLWIVSLYRSHFQLDQRSDRTTAEPRAEDPDLGPPRPPRAEDEADAGGASGAPPRRSPRQASKPPGRQAQGRDLHAPAASPSRREPEARRELPGEAHGRGGRPRPAALGAPRQARSKDAPGVEGAAGGTPSGDSAAGRLVPSPNGLSLPRIAQRASQPSPPTPTGNATLDLVLGKLGKPKLLAAFDRMVKELATGKKALQKAVREFDLNGDGVLSKNEMAIGLRKLGVSVLPSELDAIMRALDVDQNGTVEVNEFVEVMQLYQTHVKLDQDACTEKNGSPKYLGPKRMHLYPS</sequence>
<comment type="caution">
    <text evidence="5">The sequence shown here is derived from an EMBL/GenBank/DDBJ whole genome shotgun (WGS) entry which is preliminary data.</text>
</comment>
<dbReference type="InterPro" id="IPR051111">
    <property type="entry name" value="Ca-binding_regulatory"/>
</dbReference>
<feature type="region of interest" description="Disordered" evidence="3">
    <location>
        <begin position="336"/>
        <end position="487"/>
    </location>
</feature>
<feature type="domain" description="EF-hand" evidence="4">
    <location>
        <begin position="550"/>
        <end position="585"/>
    </location>
</feature>
<reference evidence="5" key="1">
    <citation type="submission" date="2023-10" db="EMBL/GenBank/DDBJ databases">
        <authorList>
            <person name="Chen Y."/>
            <person name="Shah S."/>
            <person name="Dougan E. K."/>
            <person name="Thang M."/>
            <person name="Chan C."/>
        </authorList>
    </citation>
    <scope>NUCLEOTIDE SEQUENCE [LARGE SCALE GENOMIC DNA]</scope>
</reference>
<feature type="compositionally biased region" description="Basic and acidic residues" evidence="3">
    <location>
        <begin position="402"/>
        <end position="418"/>
    </location>
</feature>
<feature type="domain" description="EF-hand" evidence="4">
    <location>
        <begin position="514"/>
        <end position="549"/>
    </location>
</feature>
<evidence type="ECO:0000259" key="4">
    <source>
        <dbReference type="PROSITE" id="PS50222"/>
    </source>
</evidence>
<name>A0ABN9USV6_9DINO</name>
<evidence type="ECO:0000313" key="5">
    <source>
        <dbReference type="EMBL" id="CAK0863119.1"/>
    </source>
</evidence>
<feature type="compositionally biased region" description="Low complexity" evidence="3">
    <location>
        <begin position="371"/>
        <end position="385"/>
    </location>
</feature>
<evidence type="ECO:0000256" key="2">
    <source>
        <dbReference type="ARBA" id="ARBA00022837"/>
    </source>
</evidence>
<dbReference type="CDD" id="cd00051">
    <property type="entry name" value="EFh"/>
    <property type="match status" value="2"/>
</dbReference>